<evidence type="ECO:0000256" key="1">
    <source>
        <dbReference type="ARBA" id="ARBA00037217"/>
    </source>
</evidence>
<accession>A0A1L3J9T1</accession>
<evidence type="ECO:0000313" key="5">
    <source>
        <dbReference type="EMBL" id="APG61878.1"/>
    </source>
</evidence>
<comment type="subunit">
    <text evidence="2">Interacts with COX5B; this interaction may contribute to localize PYROXD2 to the inner face of the inner mitochondrial membrane.</text>
</comment>
<protein>
    <recommendedName>
        <fullName evidence="3">Pyridine nucleotide-disulfide oxidoreductase domain-containing protein 2</fullName>
    </recommendedName>
</protein>
<reference evidence="5 6" key="1">
    <citation type="submission" date="2016-11" db="EMBL/GenBank/DDBJ databases">
        <title>Sphingorhabdus sp. LPB0140, isolated from marine environment.</title>
        <authorList>
            <person name="Kim E."/>
            <person name="Yi H."/>
        </authorList>
    </citation>
    <scope>NUCLEOTIDE SEQUENCE [LARGE SCALE GENOMIC DNA]</scope>
    <source>
        <strain evidence="5 6">LPB0140</strain>
    </source>
</reference>
<dbReference type="STRING" id="1913578.LPB140_02475"/>
<dbReference type="RefSeq" id="WP_072558525.1">
    <property type="nucleotide sequence ID" value="NZ_CP018154.1"/>
</dbReference>
<evidence type="ECO:0000256" key="3">
    <source>
        <dbReference type="ARBA" id="ARBA00040298"/>
    </source>
</evidence>
<proteinExistence type="predicted"/>
<dbReference type="Gene3D" id="3.50.50.60">
    <property type="entry name" value="FAD/NAD(P)-binding domain"/>
    <property type="match status" value="2"/>
</dbReference>
<dbReference type="SUPFAM" id="SSF51905">
    <property type="entry name" value="FAD/NAD(P)-binding domain"/>
    <property type="match status" value="1"/>
</dbReference>
<dbReference type="Pfam" id="PF01593">
    <property type="entry name" value="Amino_oxidase"/>
    <property type="match status" value="1"/>
</dbReference>
<evidence type="ECO:0000256" key="2">
    <source>
        <dbReference type="ARBA" id="ARBA00038825"/>
    </source>
</evidence>
<feature type="domain" description="Amine oxidase" evidence="4">
    <location>
        <begin position="16"/>
        <end position="303"/>
    </location>
</feature>
<evidence type="ECO:0000259" key="4">
    <source>
        <dbReference type="Pfam" id="PF01593"/>
    </source>
</evidence>
<dbReference type="PANTHER" id="PTHR10668">
    <property type="entry name" value="PHYTOENE DEHYDROGENASE"/>
    <property type="match status" value="1"/>
</dbReference>
<dbReference type="InterPro" id="IPR036188">
    <property type="entry name" value="FAD/NAD-bd_sf"/>
</dbReference>
<gene>
    <name evidence="5" type="ORF">LPB140_02475</name>
</gene>
<dbReference type="InterPro" id="IPR002937">
    <property type="entry name" value="Amino_oxidase"/>
</dbReference>
<dbReference type="GO" id="GO:0016491">
    <property type="term" value="F:oxidoreductase activity"/>
    <property type="evidence" value="ECO:0007669"/>
    <property type="project" value="InterPro"/>
</dbReference>
<name>A0A1L3J9T1_9SPHN</name>
<comment type="function">
    <text evidence="1">Probable oxidoreductase that may play a role as regulator of mitochondrial function.</text>
</comment>
<dbReference type="AlphaFoldDB" id="A0A1L3J9T1"/>
<dbReference type="KEGG" id="sphl:LPB140_02475"/>
<dbReference type="PANTHER" id="PTHR10668:SF103">
    <property type="entry name" value="PYRIDINE NUCLEOTIDE-DISULFIDE OXIDOREDUCTASE DOMAIN-CONTAINING PROTEIN 2"/>
    <property type="match status" value="1"/>
</dbReference>
<evidence type="ECO:0000313" key="6">
    <source>
        <dbReference type="Proteomes" id="UP000242561"/>
    </source>
</evidence>
<dbReference type="Proteomes" id="UP000242561">
    <property type="component" value="Chromosome"/>
</dbReference>
<dbReference type="EMBL" id="CP018154">
    <property type="protein sequence ID" value="APG61878.1"/>
    <property type="molecule type" value="Genomic_DNA"/>
</dbReference>
<sequence>MPVQYDAIIIGGGHNGLVCAYYLAKSGMKVRIVEARGIVGGCAVTEEFHPGFRNSVASYTVSLLQPKIIADMQLVRRGYRVVERPFSNYFPLPDGGHMLVGGGVERTQAEFARFNKSDAAKLPEFYAMLENVADLLRSLAMQPPPDINGGLSALFDLGRTLWPMRDLSVKQKNEITHLFTRSARDILDGWFENEHIKAAFAFDSIVGNYASPDTPGSGYVLIHHVFGEVNGNKGSWGHVIGGMGAITQMMAAACEEAGVEISLNSPVTEILYDENRAHSVKLLDGQIIKASHIISNVGPKLLAKLVGKQAGTDWPVKDYKSGSGSFRMNVALSALPKFTGMPEQGDHLKSGIIIAPTMDYMDRAFHDARAYGWSKSPIIEMLIPSLVDDSLSPKGQHVASLFCQQFASHLPDGRVWTDKEEEAAADHIIATINKYAPGFSDLILGRMILSPAGLEAKFGLIDGDIFHGRMSLDQIWINRPWMGAGNYHMPLKGLYLCGSGAHPGGGVTGAPGYLCAQQILSGRKIMNRIKRRFTARD</sequence>
<keyword evidence="6" id="KW-1185">Reference proteome</keyword>
<organism evidence="5 6">
    <name type="scientific">Sphingorhabdus lutea</name>
    <dbReference type="NCBI Taxonomy" id="1913578"/>
    <lineage>
        <taxon>Bacteria</taxon>
        <taxon>Pseudomonadati</taxon>
        <taxon>Pseudomonadota</taxon>
        <taxon>Alphaproteobacteria</taxon>
        <taxon>Sphingomonadales</taxon>
        <taxon>Sphingomonadaceae</taxon>
        <taxon>Sphingorhabdus</taxon>
    </lineage>
</organism>
<dbReference type="OrthoDB" id="9774675at2"/>